<feature type="transmembrane region" description="Helical" evidence="11">
    <location>
        <begin position="89"/>
        <end position="110"/>
    </location>
</feature>
<proteinExistence type="inferred from homology"/>
<keyword evidence="5 11" id="KW-0812">Transmembrane</keyword>
<dbReference type="InterPro" id="IPR041489">
    <property type="entry name" value="PDZ_6"/>
</dbReference>
<evidence type="ECO:0000256" key="5">
    <source>
        <dbReference type="ARBA" id="ARBA00022692"/>
    </source>
</evidence>
<dbReference type="EC" id="3.4.24.-" evidence="11"/>
<comment type="subcellular location">
    <subcellularLocation>
        <location evidence="2">Membrane</location>
        <topology evidence="2">Multi-pass membrane protein</topology>
    </subcellularLocation>
</comment>
<keyword evidence="4" id="KW-0645">Protease</keyword>
<evidence type="ECO:0000256" key="1">
    <source>
        <dbReference type="ARBA" id="ARBA00001947"/>
    </source>
</evidence>
<evidence type="ECO:0000259" key="12">
    <source>
        <dbReference type="SMART" id="SM00228"/>
    </source>
</evidence>
<sequence length="337" mass="36929">MNIIGAIFAFSLLVIVHEFGHFALAKLNGVKVEEFSIGMGPKLFGLKKGETQYNVKLLPIGGYVRMLGEDGEETTDDRAFSNKSSLQKLSIVAAGPFMNLILAIVLFGVISASRGYYAPIVDRVEANNPAQIAGIQKGDEILKVNNKKILTWEDFVTEVYTNGKSTLNITYKRQGEVKTTKVTPVKNEEENRYVVGIYPTAITNPSIGQSISYGFVETNSLISQTFGFLKTMFKGKVSVNDFGGPLTIIKVSGKAAEAGFLSLMSFAAYLSVQLAIFNIIPFPALDGGWIILFLIEIITRRKIDSNKVGVINYIGFAILMTLMVLVTVKDILYPVNL</sequence>
<dbReference type="GO" id="GO:0004222">
    <property type="term" value="F:metalloendopeptidase activity"/>
    <property type="evidence" value="ECO:0007669"/>
    <property type="project" value="InterPro"/>
</dbReference>
<name>A0A923EDU4_CLOTT</name>
<dbReference type="SMART" id="SM00228">
    <property type="entry name" value="PDZ"/>
    <property type="match status" value="1"/>
</dbReference>
<dbReference type="CDD" id="cd23081">
    <property type="entry name" value="cpPDZ_EcRseP-like"/>
    <property type="match status" value="1"/>
</dbReference>
<evidence type="ECO:0000313" key="14">
    <source>
        <dbReference type="Proteomes" id="UP000563151"/>
    </source>
</evidence>
<feature type="domain" description="PDZ" evidence="12">
    <location>
        <begin position="105"/>
        <end position="175"/>
    </location>
</feature>
<dbReference type="EMBL" id="JAAZWO010000019">
    <property type="protein sequence ID" value="MBC2398915.1"/>
    <property type="molecule type" value="Genomic_DNA"/>
</dbReference>
<feature type="transmembrane region" description="Helical" evidence="11">
    <location>
        <begin position="310"/>
        <end position="328"/>
    </location>
</feature>
<dbReference type="Gene3D" id="2.30.42.10">
    <property type="match status" value="1"/>
</dbReference>
<keyword evidence="11" id="KW-0479">Metal-binding</keyword>
<evidence type="ECO:0000256" key="3">
    <source>
        <dbReference type="ARBA" id="ARBA00007931"/>
    </source>
</evidence>
<evidence type="ECO:0000256" key="6">
    <source>
        <dbReference type="ARBA" id="ARBA00022801"/>
    </source>
</evidence>
<keyword evidence="14" id="KW-1185">Reference proteome</keyword>
<dbReference type="GO" id="GO:0046872">
    <property type="term" value="F:metal ion binding"/>
    <property type="evidence" value="ECO:0007669"/>
    <property type="project" value="UniProtKB-KW"/>
</dbReference>
<keyword evidence="6 11" id="KW-0378">Hydrolase</keyword>
<dbReference type="PANTHER" id="PTHR42837">
    <property type="entry name" value="REGULATOR OF SIGMA-E PROTEASE RSEP"/>
    <property type="match status" value="1"/>
</dbReference>
<evidence type="ECO:0000256" key="8">
    <source>
        <dbReference type="ARBA" id="ARBA00022989"/>
    </source>
</evidence>
<dbReference type="CDD" id="cd06163">
    <property type="entry name" value="S2P-M50_PDZ_RseP-like"/>
    <property type="match status" value="1"/>
</dbReference>
<evidence type="ECO:0000256" key="4">
    <source>
        <dbReference type="ARBA" id="ARBA00022670"/>
    </source>
</evidence>
<keyword evidence="10 11" id="KW-0472">Membrane</keyword>
<accession>A0A923EDU4</accession>
<evidence type="ECO:0000256" key="10">
    <source>
        <dbReference type="ARBA" id="ARBA00023136"/>
    </source>
</evidence>
<comment type="cofactor">
    <cofactor evidence="1 11">
        <name>Zn(2+)</name>
        <dbReference type="ChEBI" id="CHEBI:29105"/>
    </cofactor>
</comment>
<keyword evidence="9 11" id="KW-0482">Metalloprotease</keyword>
<evidence type="ECO:0000256" key="7">
    <source>
        <dbReference type="ARBA" id="ARBA00022833"/>
    </source>
</evidence>
<gene>
    <name evidence="13" type="primary">rseP</name>
    <name evidence="13" type="ORF">HGG79_14195</name>
</gene>
<dbReference type="GO" id="GO:0016020">
    <property type="term" value="C:membrane"/>
    <property type="evidence" value="ECO:0007669"/>
    <property type="project" value="UniProtKB-SubCell"/>
</dbReference>
<dbReference type="Pfam" id="PF17820">
    <property type="entry name" value="PDZ_6"/>
    <property type="match status" value="1"/>
</dbReference>
<feature type="transmembrane region" description="Helical" evidence="11">
    <location>
        <begin position="282"/>
        <end position="298"/>
    </location>
</feature>
<dbReference type="AlphaFoldDB" id="A0A923EDU4"/>
<reference evidence="13 14" key="1">
    <citation type="submission" date="2020-04" db="EMBL/GenBank/DDBJ databases">
        <title>Genomic insights into acetone-butanol-ethanol (ABE) fermentation by sequencing solventogenic clostridia strains.</title>
        <authorList>
            <person name="Brown S."/>
        </authorList>
    </citation>
    <scope>NUCLEOTIDE SEQUENCE [LARGE SCALE GENOMIC DNA]</scope>
    <source>
        <strain evidence="13 14">DJ011</strain>
    </source>
</reference>
<dbReference type="InterPro" id="IPR036034">
    <property type="entry name" value="PDZ_sf"/>
</dbReference>
<evidence type="ECO:0000256" key="11">
    <source>
        <dbReference type="RuleBase" id="RU362031"/>
    </source>
</evidence>
<evidence type="ECO:0000256" key="9">
    <source>
        <dbReference type="ARBA" id="ARBA00023049"/>
    </source>
</evidence>
<dbReference type="NCBIfam" id="TIGR00054">
    <property type="entry name" value="RIP metalloprotease RseP"/>
    <property type="match status" value="1"/>
</dbReference>
<dbReference type="Pfam" id="PF02163">
    <property type="entry name" value="Peptidase_M50"/>
    <property type="match status" value="1"/>
</dbReference>
<dbReference type="InterPro" id="IPR004387">
    <property type="entry name" value="Pept_M50_Zn"/>
</dbReference>
<keyword evidence="7 11" id="KW-0862">Zinc</keyword>
<evidence type="ECO:0000313" key="13">
    <source>
        <dbReference type="EMBL" id="MBC2398915.1"/>
    </source>
</evidence>
<comment type="caution">
    <text evidence="13">The sequence shown here is derived from an EMBL/GenBank/DDBJ whole genome shotgun (WGS) entry which is preliminary data.</text>
</comment>
<evidence type="ECO:0000256" key="2">
    <source>
        <dbReference type="ARBA" id="ARBA00004141"/>
    </source>
</evidence>
<dbReference type="SUPFAM" id="SSF50156">
    <property type="entry name" value="PDZ domain-like"/>
    <property type="match status" value="1"/>
</dbReference>
<dbReference type="PANTHER" id="PTHR42837:SF2">
    <property type="entry name" value="MEMBRANE METALLOPROTEASE ARASP2, CHLOROPLASTIC-RELATED"/>
    <property type="match status" value="1"/>
</dbReference>
<comment type="similarity">
    <text evidence="3 11">Belongs to the peptidase M50B family.</text>
</comment>
<dbReference type="GO" id="GO:0006508">
    <property type="term" value="P:proteolysis"/>
    <property type="evidence" value="ECO:0007669"/>
    <property type="project" value="UniProtKB-KW"/>
</dbReference>
<dbReference type="InterPro" id="IPR001478">
    <property type="entry name" value="PDZ"/>
</dbReference>
<dbReference type="InterPro" id="IPR008915">
    <property type="entry name" value="Peptidase_M50"/>
</dbReference>
<organism evidence="13 14">
    <name type="scientific">Clostridium tetanomorphum</name>
    <dbReference type="NCBI Taxonomy" id="1553"/>
    <lineage>
        <taxon>Bacteria</taxon>
        <taxon>Bacillati</taxon>
        <taxon>Bacillota</taxon>
        <taxon>Clostridia</taxon>
        <taxon>Eubacteriales</taxon>
        <taxon>Clostridiaceae</taxon>
        <taxon>Clostridium</taxon>
    </lineage>
</organism>
<protein>
    <recommendedName>
        <fullName evidence="11">Zinc metalloprotease</fullName>
        <ecNumber evidence="11">3.4.24.-</ecNumber>
    </recommendedName>
</protein>
<dbReference type="Proteomes" id="UP000563151">
    <property type="component" value="Unassembled WGS sequence"/>
</dbReference>
<dbReference type="RefSeq" id="WP_035148607.1">
    <property type="nucleotide sequence ID" value="NZ_JAAZWO010000019.1"/>
</dbReference>
<keyword evidence="8 11" id="KW-1133">Transmembrane helix</keyword>